<dbReference type="InterPro" id="IPR007435">
    <property type="entry name" value="DUF484"/>
</dbReference>
<comment type="caution">
    <text evidence="1">The sequence shown here is derived from an EMBL/GenBank/DDBJ whole genome shotgun (WGS) entry which is preliminary data.</text>
</comment>
<accession>A0A6N6VL76</accession>
<evidence type="ECO:0000313" key="1">
    <source>
        <dbReference type="EMBL" id="KAB7742196.1"/>
    </source>
</evidence>
<evidence type="ECO:0000313" key="2">
    <source>
        <dbReference type="Proteomes" id="UP000468901"/>
    </source>
</evidence>
<reference evidence="1 2" key="1">
    <citation type="submission" date="2019-09" db="EMBL/GenBank/DDBJ databases">
        <title>Parvibaculum sedimenti sp. nov., isolated from sediment.</title>
        <authorList>
            <person name="Wang Y."/>
        </authorList>
    </citation>
    <scope>NUCLEOTIDE SEQUENCE [LARGE SCALE GENOMIC DNA]</scope>
    <source>
        <strain evidence="1 2">HXT-9</strain>
    </source>
</reference>
<gene>
    <name evidence="1" type="ORF">F2P47_02695</name>
</gene>
<dbReference type="PANTHER" id="PTHR38765">
    <property type="entry name" value="DUF484 DOMAIN-CONTAINING PROTEIN"/>
    <property type="match status" value="1"/>
</dbReference>
<dbReference type="PANTHER" id="PTHR38765:SF1">
    <property type="entry name" value="DUF484 DOMAIN-CONTAINING PROTEIN"/>
    <property type="match status" value="1"/>
</dbReference>
<organism evidence="1 2">
    <name type="scientific">Parvibaculum sedimenti</name>
    <dbReference type="NCBI Taxonomy" id="2608632"/>
    <lineage>
        <taxon>Bacteria</taxon>
        <taxon>Pseudomonadati</taxon>
        <taxon>Pseudomonadota</taxon>
        <taxon>Alphaproteobacteria</taxon>
        <taxon>Hyphomicrobiales</taxon>
        <taxon>Parvibaculaceae</taxon>
        <taxon>Parvibaculum</taxon>
    </lineage>
</organism>
<protein>
    <submittedName>
        <fullName evidence="1">DUF484 family protein</fullName>
    </submittedName>
</protein>
<dbReference type="Proteomes" id="UP000468901">
    <property type="component" value="Unassembled WGS sequence"/>
</dbReference>
<keyword evidence="2" id="KW-1185">Reference proteome</keyword>
<proteinExistence type="predicted"/>
<name>A0A6N6VL76_9HYPH</name>
<dbReference type="EMBL" id="WESC01000002">
    <property type="protein sequence ID" value="KAB7742196.1"/>
    <property type="molecule type" value="Genomic_DNA"/>
</dbReference>
<sequence length="246" mass="27181">MSHYNDRNEAEQRIRRSEPSLSVAQVRDYLLAHPDFLANDPELVAALAPSRMEGHNVVDMQQFIIGKLQNQVRTLRDIQSDLIEASSLNSLAREQVHQAALALLDARDFEHLIDFITAPDGLARVLGSRACAICIETTNGVSAIGVRSVRVLEPGGVARMMGGVVPYRLVANVCGSRGLYNHLADEVQSEALVRLEFSRVSPPGLLALGGFEPEQFHPDQAADLLEFLGRVVERCVRRWLELPPDL</sequence>
<dbReference type="Pfam" id="PF04340">
    <property type="entry name" value="DUF484"/>
    <property type="match status" value="1"/>
</dbReference>
<dbReference type="InterPro" id="IPR029016">
    <property type="entry name" value="GAF-like_dom_sf"/>
</dbReference>
<dbReference type="Gene3D" id="3.30.450.40">
    <property type="match status" value="1"/>
</dbReference>
<dbReference type="RefSeq" id="WP_152214618.1">
    <property type="nucleotide sequence ID" value="NZ_JBAQYD010000160.1"/>
</dbReference>
<dbReference type="AlphaFoldDB" id="A0A6N6VL76"/>